<reference evidence="6 7" key="1">
    <citation type="journal article" date="2014" name="Int. J. Syst. Evol. Microbiol.">
        <title>Complete genome sequence of Corynebacterium casei LMG S-19264T (=DSM 44701T), isolated from a smear-ripened cheese.</title>
        <authorList>
            <consortium name="US DOE Joint Genome Institute (JGI-PGF)"/>
            <person name="Walter F."/>
            <person name="Albersmeier A."/>
            <person name="Kalinowski J."/>
            <person name="Ruckert C."/>
        </authorList>
    </citation>
    <scope>NUCLEOTIDE SEQUENCE [LARGE SCALE GENOMIC DNA]</scope>
    <source>
        <strain evidence="6 7">CGMCC 1.16330</strain>
    </source>
</reference>
<evidence type="ECO:0000313" key="6">
    <source>
        <dbReference type="EMBL" id="GGG28668.1"/>
    </source>
</evidence>
<dbReference type="Gene3D" id="3.20.20.30">
    <property type="entry name" value="Luciferase-like domain"/>
    <property type="match status" value="1"/>
</dbReference>
<sequence>MARRVAIGVGLAEFPFATAAGYWRWVDLCEASGGVDSLWQADRLLGRTPVLECLAAAAALAGRTRRLKFGMNVLSLAFRDPVLVAKQCATIDVLSEGRLLPAFGIGSPLAPEWGALHLDTRTRGARTDEALEVIARLWREERVDFQGRHFRLSGAAIAPRPVQAELPMWIGGGSDAAIRRTARLGTGWLGGPETPAEAARILAAIRAAAAEAGRTIAEDHYGAGFAFHFGRPDDPAPRRAMEAYRARTGRDPLARFAIGDAEAILARLAEYVAAGVSKFVLRPVGADEAEVLAQTRMLVERVLPLAAARWPRPA</sequence>
<accession>A0A8J2Z9T8</accession>
<evidence type="ECO:0000256" key="1">
    <source>
        <dbReference type="ARBA" id="ARBA00022630"/>
    </source>
</evidence>
<dbReference type="InterPro" id="IPR011251">
    <property type="entry name" value="Luciferase-like_dom"/>
</dbReference>
<dbReference type="AlphaFoldDB" id="A0A8J2Z9T8"/>
<dbReference type="EMBL" id="BMKS01000004">
    <property type="protein sequence ID" value="GGG28668.1"/>
    <property type="molecule type" value="Genomic_DNA"/>
</dbReference>
<evidence type="ECO:0000259" key="5">
    <source>
        <dbReference type="Pfam" id="PF00296"/>
    </source>
</evidence>
<dbReference type="SUPFAM" id="SSF51679">
    <property type="entry name" value="Bacterial luciferase-like"/>
    <property type="match status" value="1"/>
</dbReference>
<keyword evidence="2" id="KW-0288">FMN</keyword>
<name>A0A8J2Z9T8_9PROT</name>
<organism evidence="6 7">
    <name type="scientific">Caldovatus sediminis</name>
    <dbReference type="NCBI Taxonomy" id="2041189"/>
    <lineage>
        <taxon>Bacteria</taxon>
        <taxon>Pseudomonadati</taxon>
        <taxon>Pseudomonadota</taxon>
        <taxon>Alphaproteobacteria</taxon>
        <taxon>Acetobacterales</taxon>
        <taxon>Roseomonadaceae</taxon>
        <taxon>Caldovatus</taxon>
    </lineage>
</organism>
<dbReference type="Proteomes" id="UP000597507">
    <property type="component" value="Unassembled WGS sequence"/>
</dbReference>
<keyword evidence="3" id="KW-0560">Oxidoreductase</keyword>
<dbReference type="GO" id="GO:0046306">
    <property type="term" value="P:alkanesulfonate catabolic process"/>
    <property type="evidence" value="ECO:0007669"/>
    <property type="project" value="TreeGrafter"/>
</dbReference>
<dbReference type="RefSeq" id="WP_188899476.1">
    <property type="nucleotide sequence ID" value="NZ_BMKS01000004.1"/>
</dbReference>
<dbReference type="InterPro" id="IPR036661">
    <property type="entry name" value="Luciferase-like_sf"/>
</dbReference>
<evidence type="ECO:0000256" key="2">
    <source>
        <dbReference type="ARBA" id="ARBA00022643"/>
    </source>
</evidence>
<dbReference type="GO" id="GO:0008726">
    <property type="term" value="F:alkanesulfonate monooxygenase activity"/>
    <property type="evidence" value="ECO:0007669"/>
    <property type="project" value="TreeGrafter"/>
</dbReference>
<dbReference type="InterPro" id="IPR050172">
    <property type="entry name" value="SsuD_RutA_monooxygenase"/>
</dbReference>
<dbReference type="PANTHER" id="PTHR42847">
    <property type="entry name" value="ALKANESULFONATE MONOOXYGENASE"/>
    <property type="match status" value="1"/>
</dbReference>
<keyword evidence="4" id="KW-0503">Monooxygenase</keyword>
<dbReference type="PANTHER" id="PTHR42847:SF4">
    <property type="entry name" value="ALKANESULFONATE MONOOXYGENASE-RELATED"/>
    <property type="match status" value="1"/>
</dbReference>
<evidence type="ECO:0000256" key="4">
    <source>
        <dbReference type="ARBA" id="ARBA00023033"/>
    </source>
</evidence>
<evidence type="ECO:0000256" key="3">
    <source>
        <dbReference type="ARBA" id="ARBA00023002"/>
    </source>
</evidence>
<gene>
    <name evidence="6" type="ORF">GCM10010964_15740</name>
</gene>
<dbReference type="Pfam" id="PF00296">
    <property type="entry name" value="Bac_luciferase"/>
    <property type="match status" value="1"/>
</dbReference>
<protein>
    <submittedName>
        <fullName evidence="6">LLM class F420-dependent oxidoreductase</fullName>
    </submittedName>
</protein>
<feature type="domain" description="Luciferase-like" evidence="5">
    <location>
        <begin position="33"/>
        <end position="246"/>
    </location>
</feature>
<evidence type="ECO:0000313" key="7">
    <source>
        <dbReference type="Proteomes" id="UP000597507"/>
    </source>
</evidence>
<keyword evidence="1" id="KW-0285">Flavoprotein</keyword>
<keyword evidence="7" id="KW-1185">Reference proteome</keyword>
<proteinExistence type="predicted"/>
<comment type="caution">
    <text evidence="6">The sequence shown here is derived from an EMBL/GenBank/DDBJ whole genome shotgun (WGS) entry which is preliminary data.</text>
</comment>